<dbReference type="Proteomes" id="UP000188586">
    <property type="component" value="Unassembled WGS sequence"/>
</dbReference>
<gene>
    <name evidence="4" type="ORF">BOX24_03815</name>
    <name evidence="3" type="ORF">LptCag_1736</name>
</gene>
<evidence type="ECO:0000313" key="4">
    <source>
        <dbReference type="EMBL" id="OOH73614.1"/>
    </source>
</evidence>
<dbReference type="PANTHER" id="PTHR35377">
    <property type="entry name" value="ANTITOXIN VAPB49-RELATED-RELATED"/>
    <property type="match status" value="1"/>
</dbReference>
<dbReference type="InterPro" id="IPR006442">
    <property type="entry name" value="Antitoxin_Phd/YefM"/>
</dbReference>
<proteinExistence type="inferred from homology"/>
<dbReference type="RefSeq" id="WP_014961455.1">
    <property type="nucleotide sequence ID" value="NZ_JPGK01000014.1"/>
</dbReference>
<dbReference type="Proteomes" id="UP000029452">
    <property type="component" value="Unassembled WGS sequence"/>
</dbReference>
<dbReference type="OrthoDB" id="557859at2"/>
<evidence type="ECO:0000256" key="1">
    <source>
        <dbReference type="ARBA" id="ARBA00009981"/>
    </source>
</evidence>
<dbReference type="AlphaFoldDB" id="A0A094WAD4"/>
<comment type="function">
    <text evidence="2">Antitoxin component of a type II toxin-antitoxin (TA) system.</text>
</comment>
<evidence type="ECO:0000313" key="3">
    <source>
        <dbReference type="EMBL" id="KGA92592.1"/>
    </source>
</evidence>
<dbReference type="InterPro" id="IPR036165">
    <property type="entry name" value="YefM-like_sf"/>
</dbReference>
<dbReference type="NCBIfam" id="TIGR01552">
    <property type="entry name" value="phd_fam"/>
    <property type="match status" value="1"/>
</dbReference>
<dbReference type="EMBL" id="MPOJ01000008">
    <property type="protein sequence ID" value="OOH73614.1"/>
    <property type="molecule type" value="Genomic_DNA"/>
</dbReference>
<comment type="caution">
    <text evidence="3">The sequence shown here is derived from an EMBL/GenBank/DDBJ whole genome shotgun (WGS) entry which is preliminary data.</text>
</comment>
<evidence type="ECO:0000256" key="2">
    <source>
        <dbReference type="RuleBase" id="RU362080"/>
    </source>
</evidence>
<sequence length="81" mass="9141">METINVTELRQHLPAYLKRVASGEEIGITSHGKIIARLLPEEDPSEKARKWLESLRGKVILGDVVRPVAGSEEWRADEDHL</sequence>
<organism evidence="3 5">
    <name type="scientific">Leptospirillum ferriphilum</name>
    <dbReference type="NCBI Taxonomy" id="178606"/>
    <lineage>
        <taxon>Bacteria</taxon>
        <taxon>Pseudomonadati</taxon>
        <taxon>Nitrospirota</taxon>
        <taxon>Nitrospiria</taxon>
        <taxon>Nitrospirales</taxon>
        <taxon>Nitrospiraceae</taxon>
        <taxon>Leptospirillum</taxon>
    </lineage>
</organism>
<dbReference type="InterPro" id="IPR051416">
    <property type="entry name" value="phD-YefM_TA_antitoxins"/>
</dbReference>
<accession>A0A094WAD4</accession>
<dbReference type="Pfam" id="PF02604">
    <property type="entry name" value="PhdYeFM_antitox"/>
    <property type="match status" value="1"/>
</dbReference>
<dbReference type="EMBL" id="JPGK01000014">
    <property type="protein sequence ID" value="KGA92592.1"/>
    <property type="molecule type" value="Genomic_DNA"/>
</dbReference>
<name>A0A094WAD4_9BACT</name>
<dbReference type="PATRIC" id="fig|178606.4.peg.2636"/>
<protein>
    <recommendedName>
        <fullName evidence="2">Antitoxin</fullName>
    </recommendedName>
</protein>
<reference evidence="4 6" key="2">
    <citation type="submission" date="2016-11" db="EMBL/GenBank/DDBJ databases">
        <title>Comparative genomics of co-occurring bacteria in distinct bioleaching systems unravels niche-specific adaptation.</title>
        <authorList>
            <person name="Zhang X."/>
            <person name="Liu X."/>
            <person name="Yin H."/>
        </authorList>
    </citation>
    <scope>NUCLEOTIDE SEQUENCE [LARGE SCALE GENOMIC DNA]</scope>
    <source>
        <strain evidence="4 6">DX</strain>
    </source>
</reference>
<dbReference type="OMA" id="WRADEDH"/>
<evidence type="ECO:0000313" key="6">
    <source>
        <dbReference type="Proteomes" id="UP000188586"/>
    </source>
</evidence>
<comment type="similarity">
    <text evidence="1 2">Belongs to the phD/YefM antitoxin family.</text>
</comment>
<dbReference type="SUPFAM" id="SSF143120">
    <property type="entry name" value="YefM-like"/>
    <property type="match status" value="1"/>
</dbReference>
<reference evidence="3 5" key="1">
    <citation type="submission" date="2014-06" db="EMBL/GenBank/DDBJ databases">
        <title>Draft genome sequence of iron oxidizing acidophile Leptospirillum ferriphilum DSM14647.</title>
        <authorList>
            <person name="Cardenas J.P."/>
            <person name="Lazcano M."/>
            <person name="Ossandon F.J."/>
            <person name="Corbett M."/>
            <person name="Holmes D.S."/>
            <person name="Watkin E."/>
        </authorList>
    </citation>
    <scope>NUCLEOTIDE SEQUENCE [LARGE SCALE GENOMIC DNA]</scope>
    <source>
        <strain evidence="3 5">DSM 14647</strain>
    </source>
</reference>
<evidence type="ECO:0000313" key="5">
    <source>
        <dbReference type="Proteomes" id="UP000029452"/>
    </source>
</evidence>
<dbReference type="Gene3D" id="3.40.1620.10">
    <property type="entry name" value="YefM-like domain"/>
    <property type="match status" value="1"/>
</dbReference>